<name>A0ABS1DFS8_9PROT</name>
<evidence type="ECO:0000313" key="3">
    <source>
        <dbReference type="Proteomes" id="UP001296873"/>
    </source>
</evidence>
<gene>
    <name evidence="2" type="ORF">CKO28_12225</name>
</gene>
<dbReference type="RefSeq" id="WP_200341114.1">
    <property type="nucleotide sequence ID" value="NZ_NRRL01000030.1"/>
</dbReference>
<feature type="transmembrane region" description="Helical" evidence="1">
    <location>
        <begin position="45"/>
        <end position="64"/>
    </location>
</feature>
<organism evidence="2 3">
    <name type="scientific">Rhodovibrio sodomensis</name>
    <dbReference type="NCBI Taxonomy" id="1088"/>
    <lineage>
        <taxon>Bacteria</taxon>
        <taxon>Pseudomonadati</taxon>
        <taxon>Pseudomonadota</taxon>
        <taxon>Alphaproteobacteria</taxon>
        <taxon>Rhodospirillales</taxon>
        <taxon>Rhodovibrionaceae</taxon>
        <taxon>Rhodovibrio</taxon>
    </lineage>
</organism>
<keyword evidence="1" id="KW-0472">Membrane</keyword>
<proteinExistence type="predicted"/>
<dbReference type="EMBL" id="NRRL01000030">
    <property type="protein sequence ID" value="MBK1668797.1"/>
    <property type="molecule type" value="Genomic_DNA"/>
</dbReference>
<feature type="transmembrane region" description="Helical" evidence="1">
    <location>
        <begin position="101"/>
        <end position="120"/>
    </location>
</feature>
<dbReference type="InterPro" id="IPR018750">
    <property type="entry name" value="DUF2306_membrane"/>
</dbReference>
<accession>A0ABS1DFS8</accession>
<evidence type="ECO:0000313" key="2">
    <source>
        <dbReference type="EMBL" id="MBK1668797.1"/>
    </source>
</evidence>
<evidence type="ECO:0000256" key="1">
    <source>
        <dbReference type="SAM" id="Phobius"/>
    </source>
</evidence>
<feature type="transmembrane region" description="Helical" evidence="1">
    <location>
        <begin position="12"/>
        <end position="33"/>
    </location>
</feature>
<sequence>MTLTPLIAAPPVIQFHVAAATAALLLTGVQLVGRKGGRAHRRCGYAWAAAMLAVAVSGLFIHTIRLVGPFSPIHLLSLVVLVSVPRAILTARAGKVRTHAWIVASLIALALGGAGAFTLWPGRLMHAVLLGG</sequence>
<keyword evidence="3" id="KW-1185">Reference proteome</keyword>
<comment type="caution">
    <text evidence="2">The sequence shown here is derived from an EMBL/GenBank/DDBJ whole genome shotgun (WGS) entry which is preliminary data.</text>
</comment>
<dbReference type="Pfam" id="PF10067">
    <property type="entry name" value="DUF2306"/>
    <property type="match status" value="1"/>
</dbReference>
<keyword evidence="1" id="KW-0812">Transmembrane</keyword>
<reference evidence="2 3" key="1">
    <citation type="journal article" date="2020" name="Microorganisms">
        <title>Osmotic Adaptation and Compatible Solute Biosynthesis of Phototrophic Bacteria as Revealed from Genome Analyses.</title>
        <authorList>
            <person name="Imhoff J.F."/>
            <person name="Rahn T."/>
            <person name="Kunzel S."/>
            <person name="Keller A."/>
            <person name="Neulinger S.C."/>
        </authorList>
    </citation>
    <scope>NUCLEOTIDE SEQUENCE [LARGE SCALE GENOMIC DNA]</scope>
    <source>
        <strain evidence="2 3">DSM 9895</strain>
    </source>
</reference>
<feature type="transmembrane region" description="Helical" evidence="1">
    <location>
        <begin position="70"/>
        <end position="89"/>
    </location>
</feature>
<evidence type="ECO:0008006" key="4">
    <source>
        <dbReference type="Google" id="ProtNLM"/>
    </source>
</evidence>
<dbReference type="Proteomes" id="UP001296873">
    <property type="component" value="Unassembled WGS sequence"/>
</dbReference>
<keyword evidence="1" id="KW-1133">Transmembrane helix</keyword>
<protein>
    <recommendedName>
        <fullName evidence="4">DUF2306 domain-containing protein</fullName>
    </recommendedName>
</protein>